<dbReference type="Proteomes" id="UP001178507">
    <property type="component" value="Unassembled WGS sequence"/>
</dbReference>
<dbReference type="EMBL" id="CAUJNA010000091">
    <property type="protein sequence ID" value="CAJ1371645.1"/>
    <property type="molecule type" value="Genomic_DNA"/>
</dbReference>
<evidence type="ECO:0000313" key="1">
    <source>
        <dbReference type="EMBL" id="CAJ1371645.1"/>
    </source>
</evidence>
<gene>
    <name evidence="1" type="ORF">EVOR1521_LOCUS1918</name>
</gene>
<reference evidence="1" key="1">
    <citation type="submission" date="2023-08" db="EMBL/GenBank/DDBJ databases">
        <authorList>
            <person name="Chen Y."/>
            <person name="Shah S."/>
            <person name="Dougan E. K."/>
            <person name="Thang M."/>
            <person name="Chan C."/>
        </authorList>
    </citation>
    <scope>NUCLEOTIDE SEQUENCE</scope>
</reference>
<evidence type="ECO:0000313" key="2">
    <source>
        <dbReference type="Proteomes" id="UP001178507"/>
    </source>
</evidence>
<name>A0AA36HM17_9DINO</name>
<keyword evidence="2" id="KW-1185">Reference proteome</keyword>
<dbReference type="AlphaFoldDB" id="A0AA36HM17"/>
<sequence length="142" mass="15277">MEEWGFAAGDEVELRGLSKLELNGQKGTVLLLDPSQAQLGRLPVMLHNGKRLSLKVENLAKVQALRTGGDLGAEWSAELSLASARKLRAQRAAPRLVVMTLNLQYLASFPKDPAVARRNPDLSEGCPVLRQTAAAGNHLVSA</sequence>
<comment type="caution">
    <text evidence="1">The sequence shown here is derived from an EMBL/GenBank/DDBJ whole genome shotgun (WGS) entry which is preliminary data.</text>
</comment>
<accession>A0AA36HM17</accession>
<protein>
    <submittedName>
        <fullName evidence="1">Uncharacterized protein</fullName>
    </submittedName>
</protein>
<proteinExistence type="predicted"/>
<organism evidence="1 2">
    <name type="scientific">Effrenium voratum</name>
    <dbReference type="NCBI Taxonomy" id="2562239"/>
    <lineage>
        <taxon>Eukaryota</taxon>
        <taxon>Sar</taxon>
        <taxon>Alveolata</taxon>
        <taxon>Dinophyceae</taxon>
        <taxon>Suessiales</taxon>
        <taxon>Symbiodiniaceae</taxon>
        <taxon>Effrenium</taxon>
    </lineage>
</organism>